<evidence type="ECO:0000256" key="5">
    <source>
        <dbReference type="PROSITE-ProRule" id="PRU00104"/>
    </source>
</evidence>
<evidence type="ECO:0000313" key="9">
    <source>
        <dbReference type="Proteomes" id="UP001482620"/>
    </source>
</evidence>
<keyword evidence="6" id="KW-0812">Transmembrane</keyword>
<evidence type="ECO:0000256" key="1">
    <source>
        <dbReference type="ARBA" id="ARBA00000885"/>
    </source>
</evidence>
<dbReference type="InterPro" id="IPR035983">
    <property type="entry name" value="Hect_E3_ubiquitin_ligase"/>
</dbReference>
<feature type="non-terminal residue" evidence="8">
    <location>
        <position position="1"/>
    </location>
</feature>
<accession>A0ABV0TBC9</accession>
<keyword evidence="4 5" id="KW-0833">Ubl conjugation pathway</keyword>
<proteinExistence type="predicted"/>
<sequence length="366" mass="42065">NPQYSSISTYVIFAHLLRQIAALSEADHHFLVHWLKRLSARRFRQLVERLLQFISTRLFPAEPDELPPSVKCSWWIPSATKVLSLFNAANSISSPPIMPFTDFYNIALEHIDFMEDYRTWQNYGNSNRFSFCQFPFILSTVVKKAIIQKDSEQQMISQARQSLVSKVSRRQRVDMNLLFLNIKVRRAQLLSDSLDELTRKRCDLKKKLRVTFVGEAGLDMGGLTKEWFLLLVRQIFHTDYGEIPHRTAAITFLRVSFKLQSRNSLVMCIFQNAGALSPEAKEVTKCLKDQNILDLWSGKSPDVSPTENLRLAFSSFPFTPPLWVIVCPVFPFVFLSLCHSYTEVILGQNRAMSLSLDLLHVVVSAQ</sequence>
<keyword evidence="6" id="KW-1133">Transmembrane helix</keyword>
<dbReference type="Proteomes" id="UP001482620">
    <property type="component" value="Unassembled WGS sequence"/>
</dbReference>
<feature type="domain" description="HECT" evidence="7">
    <location>
        <begin position="200"/>
        <end position="241"/>
    </location>
</feature>
<comment type="caution">
    <text evidence="5">Lacks conserved residue(s) required for the propagation of feature annotation.</text>
</comment>
<dbReference type="EC" id="2.3.2.26" evidence="2"/>
<dbReference type="PANTHER" id="PTHR45700">
    <property type="entry name" value="UBIQUITIN-PROTEIN LIGASE E3C"/>
    <property type="match status" value="1"/>
</dbReference>
<dbReference type="SUPFAM" id="SSF56204">
    <property type="entry name" value="Hect, E3 ligase catalytic domain"/>
    <property type="match status" value="1"/>
</dbReference>
<dbReference type="Gene3D" id="3.90.1750.10">
    <property type="entry name" value="Hect, E3 ligase catalytic domains"/>
    <property type="match status" value="1"/>
</dbReference>
<evidence type="ECO:0000256" key="2">
    <source>
        <dbReference type="ARBA" id="ARBA00012485"/>
    </source>
</evidence>
<keyword evidence="9" id="KW-1185">Reference proteome</keyword>
<name>A0ABV0TBC9_9TELE</name>
<dbReference type="PROSITE" id="PS50237">
    <property type="entry name" value="HECT"/>
    <property type="match status" value="1"/>
</dbReference>
<evidence type="ECO:0000313" key="8">
    <source>
        <dbReference type="EMBL" id="MEQ2230200.1"/>
    </source>
</evidence>
<keyword evidence="6" id="KW-0472">Membrane</keyword>
<keyword evidence="3" id="KW-0808">Transferase</keyword>
<feature type="transmembrane region" description="Helical" evidence="6">
    <location>
        <begin position="322"/>
        <end position="342"/>
    </location>
</feature>
<dbReference type="PANTHER" id="PTHR45700:SF9">
    <property type="entry name" value="HECT-TYPE E3 UBIQUITIN TRANSFERASE"/>
    <property type="match status" value="1"/>
</dbReference>
<evidence type="ECO:0000259" key="7">
    <source>
        <dbReference type="PROSITE" id="PS50237"/>
    </source>
</evidence>
<evidence type="ECO:0000256" key="4">
    <source>
        <dbReference type="ARBA" id="ARBA00022786"/>
    </source>
</evidence>
<dbReference type="InterPro" id="IPR000569">
    <property type="entry name" value="HECT_dom"/>
</dbReference>
<evidence type="ECO:0000256" key="6">
    <source>
        <dbReference type="SAM" id="Phobius"/>
    </source>
</evidence>
<feature type="non-terminal residue" evidence="8">
    <location>
        <position position="366"/>
    </location>
</feature>
<protein>
    <recommendedName>
        <fullName evidence="2">HECT-type E3 ubiquitin transferase</fullName>
        <ecNumber evidence="2">2.3.2.26</ecNumber>
    </recommendedName>
</protein>
<reference evidence="8 9" key="1">
    <citation type="submission" date="2021-06" db="EMBL/GenBank/DDBJ databases">
        <authorList>
            <person name="Palmer J.M."/>
        </authorList>
    </citation>
    <scope>NUCLEOTIDE SEQUENCE [LARGE SCALE GENOMIC DNA]</scope>
    <source>
        <strain evidence="9">if_2019</strain>
        <tissue evidence="8">Muscle</tissue>
    </source>
</reference>
<gene>
    <name evidence="8" type="primary">HECTD2_2</name>
    <name evidence="8" type="ORF">ILYODFUR_026795</name>
</gene>
<comment type="caution">
    <text evidence="8">The sequence shown here is derived from an EMBL/GenBank/DDBJ whole genome shotgun (WGS) entry which is preliminary data.</text>
</comment>
<dbReference type="EMBL" id="JAHRIQ010026608">
    <property type="protein sequence ID" value="MEQ2230200.1"/>
    <property type="molecule type" value="Genomic_DNA"/>
</dbReference>
<comment type="catalytic activity">
    <reaction evidence="1">
        <text>S-ubiquitinyl-[E2 ubiquitin-conjugating enzyme]-L-cysteine + [acceptor protein]-L-lysine = [E2 ubiquitin-conjugating enzyme]-L-cysteine + N(6)-ubiquitinyl-[acceptor protein]-L-lysine.</text>
        <dbReference type="EC" id="2.3.2.26"/>
    </reaction>
</comment>
<organism evidence="8 9">
    <name type="scientific">Ilyodon furcidens</name>
    <name type="common">goldbreast splitfin</name>
    <dbReference type="NCBI Taxonomy" id="33524"/>
    <lineage>
        <taxon>Eukaryota</taxon>
        <taxon>Metazoa</taxon>
        <taxon>Chordata</taxon>
        <taxon>Craniata</taxon>
        <taxon>Vertebrata</taxon>
        <taxon>Euteleostomi</taxon>
        <taxon>Actinopterygii</taxon>
        <taxon>Neopterygii</taxon>
        <taxon>Teleostei</taxon>
        <taxon>Neoteleostei</taxon>
        <taxon>Acanthomorphata</taxon>
        <taxon>Ovalentaria</taxon>
        <taxon>Atherinomorphae</taxon>
        <taxon>Cyprinodontiformes</taxon>
        <taxon>Goodeidae</taxon>
        <taxon>Ilyodon</taxon>
    </lineage>
</organism>
<evidence type="ECO:0000256" key="3">
    <source>
        <dbReference type="ARBA" id="ARBA00022679"/>
    </source>
</evidence>
<dbReference type="InterPro" id="IPR044611">
    <property type="entry name" value="E3A/B/C-like"/>
</dbReference>